<dbReference type="AlphaFoldDB" id="A0A1F6B0N1"/>
<feature type="domain" description="Carbohydrate kinase PfkB" evidence="1">
    <location>
        <begin position="17"/>
        <end position="286"/>
    </location>
</feature>
<gene>
    <name evidence="2" type="ORF">A3A63_01540</name>
</gene>
<dbReference type="InterPro" id="IPR011611">
    <property type="entry name" value="PfkB_dom"/>
</dbReference>
<organism evidence="2 3">
    <name type="scientific">Candidatus Gottesmanbacteria bacterium RIFCSPLOWO2_01_FULL_46_9</name>
    <dbReference type="NCBI Taxonomy" id="1798394"/>
    <lineage>
        <taxon>Bacteria</taxon>
        <taxon>Candidatus Gottesmaniibacteriota</taxon>
    </lineage>
</organism>
<evidence type="ECO:0000313" key="3">
    <source>
        <dbReference type="Proteomes" id="UP000176450"/>
    </source>
</evidence>
<dbReference type="SUPFAM" id="SSF53613">
    <property type="entry name" value="Ribokinase-like"/>
    <property type="match status" value="1"/>
</dbReference>
<accession>A0A1F6B0N1</accession>
<dbReference type="InterPro" id="IPR029056">
    <property type="entry name" value="Ribokinase-like"/>
</dbReference>
<dbReference type="PANTHER" id="PTHR42774:SF3">
    <property type="entry name" value="KETOHEXOKINASE"/>
    <property type="match status" value="1"/>
</dbReference>
<dbReference type="Gene3D" id="3.40.1190.20">
    <property type="match status" value="1"/>
</dbReference>
<reference evidence="2 3" key="1">
    <citation type="journal article" date="2016" name="Nat. Commun.">
        <title>Thousands of microbial genomes shed light on interconnected biogeochemical processes in an aquifer system.</title>
        <authorList>
            <person name="Anantharaman K."/>
            <person name="Brown C.T."/>
            <person name="Hug L.A."/>
            <person name="Sharon I."/>
            <person name="Castelle C.J."/>
            <person name="Probst A.J."/>
            <person name="Thomas B.C."/>
            <person name="Singh A."/>
            <person name="Wilkins M.J."/>
            <person name="Karaoz U."/>
            <person name="Brodie E.L."/>
            <person name="Williams K.H."/>
            <person name="Hubbard S.S."/>
            <person name="Banfield J.F."/>
        </authorList>
    </citation>
    <scope>NUCLEOTIDE SEQUENCE [LARGE SCALE GENOMIC DNA]</scope>
</reference>
<comment type="caution">
    <text evidence="2">The sequence shown here is derived from an EMBL/GenBank/DDBJ whole genome shotgun (WGS) entry which is preliminary data.</text>
</comment>
<sequence>MQSHKPPQNSVIVSGFGSAVVDVLMMASQPIALQKKNLIEHQTIQIGGVIPTALVVLSRLGIATELHSLVGRDTFGNILLALLKKEHVGLETVIQKSGMKTPLSCVTIHKDNGQRTSFYTTGAFAKATDRKLVASLNPHTQFLIADGHNNQLTHEIIQKARSQRTFAIVDLGNAKPGIENLAHEADAIVIPKAYWGTLNEHNPKAIIKKFLTQGPSLVVLTMEEKGCLVGTKQSIFHQPSYSVSAVDTNGAGDVFCGTFMYGLTQSWELSKTARFACAAAARSCSIFGKDQKIPRSEEEVHTFIKSHALLQ</sequence>
<dbReference type="PANTHER" id="PTHR42774">
    <property type="entry name" value="PHOSPHOTRANSFERASE SYSTEM TRANSPORT PROTEIN"/>
    <property type="match status" value="1"/>
</dbReference>
<proteinExistence type="predicted"/>
<dbReference type="EMBL" id="MFJX01000048">
    <property type="protein sequence ID" value="OGG30117.1"/>
    <property type="molecule type" value="Genomic_DNA"/>
</dbReference>
<evidence type="ECO:0000313" key="2">
    <source>
        <dbReference type="EMBL" id="OGG30117.1"/>
    </source>
</evidence>
<name>A0A1F6B0N1_9BACT</name>
<protein>
    <recommendedName>
        <fullName evidence="1">Carbohydrate kinase PfkB domain-containing protein</fullName>
    </recommendedName>
</protein>
<dbReference type="InterPro" id="IPR052562">
    <property type="entry name" value="Ketohexokinase-related"/>
</dbReference>
<dbReference type="Pfam" id="PF00294">
    <property type="entry name" value="PfkB"/>
    <property type="match status" value="1"/>
</dbReference>
<evidence type="ECO:0000259" key="1">
    <source>
        <dbReference type="Pfam" id="PF00294"/>
    </source>
</evidence>
<dbReference type="Proteomes" id="UP000176450">
    <property type="component" value="Unassembled WGS sequence"/>
</dbReference>